<evidence type="ECO:0000313" key="3">
    <source>
        <dbReference type="Proteomes" id="UP001431783"/>
    </source>
</evidence>
<dbReference type="Pfam" id="PF13516">
    <property type="entry name" value="LRR_6"/>
    <property type="match status" value="4"/>
</dbReference>
<evidence type="ECO:0000313" key="2">
    <source>
        <dbReference type="EMBL" id="KAK9869878.1"/>
    </source>
</evidence>
<dbReference type="Proteomes" id="UP001431783">
    <property type="component" value="Unassembled WGS sequence"/>
</dbReference>
<sequence length="426" mass="49050">MASEVVLLPNMGFELTDTYLLLFCEKNSDGTKHLRLKGKELYQRRGKRLIHLDMLAISLFLGDNPDIVSIDLCYNNIGDEGIEIMAENYFHKTNSMLDLNLMSNDLTFIGLSKLYKVAHNLKLRTLRLNGNKLGKKGGEYVAKLIEYVPSLEMIELGDTDQVLSSIDSILLTAQNSTLKVLDISRVIPKTMYNPFNPSWMAKNVGLFLEANKYLTELHMEKCEMDGHDIEILMYGMINNNSLKLLNIAANKIGCFGLEIIAKWLKLKPSLQGLDVSSNQIGNSGARALSFGMCYSRLIFLNISYNKIGDDGMACILDTLKKPYKMRLLFFYGNPFGVKTMKIVKRMILSRVLHQRYIDTKLYEVDGQLQAAFYPTNHFKQQYYSVMKYGYPEFLKIKYHKIEPPDPKRRPFYHLPYYERFQPLKKL</sequence>
<dbReference type="SMART" id="SM00368">
    <property type="entry name" value="LRR_RI"/>
    <property type="match status" value="5"/>
</dbReference>
<keyword evidence="1" id="KW-0677">Repeat</keyword>
<evidence type="ECO:0008006" key="4">
    <source>
        <dbReference type="Google" id="ProtNLM"/>
    </source>
</evidence>
<gene>
    <name evidence="2" type="ORF">WA026_003600</name>
</gene>
<evidence type="ECO:0000256" key="1">
    <source>
        <dbReference type="ARBA" id="ARBA00022737"/>
    </source>
</evidence>
<protein>
    <recommendedName>
        <fullName evidence="4">Leucine-rich repeat-containing protein 34</fullName>
    </recommendedName>
</protein>
<dbReference type="InterPro" id="IPR032675">
    <property type="entry name" value="LRR_dom_sf"/>
</dbReference>
<keyword evidence="3" id="KW-1185">Reference proteome</keyword>
<dbReference type="Gene3D" id="3.80.10.10">
    <property type="entry name" value="Ribonuclease Inhibitor"/>
    <property type="match status" value="2"/>
</dbReference>
<name>A0AAW1TMK3_9CUCU</name>
<dbReference type="PANTHER" id="PTHR24111">
    <property type="entry name" value="LEUCINE-RICH REPEAT-CONTAINING PROTEIN 34"/>
    <property type="match status" value="1"/>
</dbReference>
<reference evidence="2 3" key="1">
    <citation type="submission" date="2023-03" db="EMBL/GenBank/DDBJ databases">
        <title>Genome insight into feeding habits of ladybird beetles.</title>
        <authorList>
            <person name="Li H.-S."/>
            <person name="Huang Y.-H."/>
            <person name="Pang H."/>
        </authorList>
    </citation>
    <scope>NUCLEOTIDE SEQUENCE [LARGE SCALE GENOMIC DNA]</scope>
    <source>
        <strain evidence="2">SYSU_2023b</strain>
        <tissue evidence="2">Whole body</tissue>
    </source>
</reference>
<dbReference type="EMBL" id="JARQZJ010000001">
    <property type="protein sequence ID" value="KAK9869878.1"/>
    <property type="molecule type" value="Genomic_DNA"/>
</dbReference>
<dbReference type="AlphaFoldDB" id="A0AAW1TMK3"/>
<dbReference type="InterPro" id="IPR001611">
    <property type="entry name" value="Leu-rich_rpt"/>
</dbReference>
<dbReference type="InterPro" id="IPR052201">
    <property type="entry name" value="LRR-containing_regulator"/>
</dbReference>
<dbReference type="SUPFAM" id="SSF52047">
    <property type="entry name" value="RNI-like"/>
    <property type="match status" value="1"/>
</dbReference>
<dbReference type="PANTHER" id="PTHR24111:SF0">
    <property type="entry name" value="LEUCINE-RICH REPEAT-CONTAINING PROTEIN"/>
    <property type="match status" value="1"/>
</dbReference>
<accession>A0AAW1TMK3</accession>
<organism evidence="2 3">
    <name type="scientific">Henosepilachna vigintioctopunctata</name>
    <dbReference type="NCBI Taxonomy" id="420089"/>
    <lineage>
        <taxon>Eukaryota</taxon>
        <taxon>Metazoa</taxon>
        <taxon>Ecdysozoa</taxon>
        <taxon>Arthropoda</taxon>
        <taxon>Hexapoda</taxon>
        <taxon>Insecta</taxon>
        <taxon>Pterygota</taxon>
        <taxon>Neoptera</taxon>
        <taxon>Endopterygota</taxon>
        <taxon>Coleoptera</taxon>
        <taxon>Polyphaga</taxon>
        <taxon>Cucujiformia</taxon>
        <taxon>Coccinelloidea</taxon>
        <taxon>Coccinellidae</taxon>
        <taxon>Epilachninae</taxon>
        <taxon>Epilachnini</taxon>
        <taxon>Henosepilachna</taxon>
    </lineage>
</organism>
<proteinExistence type="predicted"/>
<comment type="caution">
    <text evidence="2">The sequence shown here is derived from an EMBL/GenBank/DDBJ whole genome shotgun (WGS) entry which is preliminary data.</text>
</comment>